<keyword evidence="1" id="KW-0540">Nuclease</keyword>
<proteinExistence type="predicted"/>
<organism evidence="1">
    <name type="scientific">Ixodes ricinus</name>
    <name type="common">Common tick</name>
    <name type="synonym">Acarus ricinus</name>
    <dbReference type="NCBI Taxonomy" id="34613"/>
    <lineage>
        <taxon>Eukaryota</taxon>
        <taxon>Metazoa</taxon>
        <taxon>Ecdysozoa</taxon>
        <taxon>Arthropoda</taxon>
        <taxon>Chelicerata</taxon>
        <taxon>Arachnida</taxon>
        <taxon>Acari</taxon>
        <taxon>Parasitiformes</taxon>
        <taxon>Ixodida</taxon>
        <taxon>Ixodoidea</taxon>
        <taxon>Ixodidae</taxon>
        <taxon>Ixodinae</taxon>
        <taxon>Ixodes</taxon>
    </lineage>
</organism>
<evidence type="ECO:0000313" key="1">
    <source>
        <dbReference type="EMBL" id="MXU94917.1"/>
    </source>
</evidence>
<sequence>MLSYLKRNFTSEPMSLKLLLFKTLVRSKLEYAAAIWDPGHTTLVSNIEAIQNGGARFIFCNYHRSASVSAMKSSLSLPLLSLRRKVSRLSLFHKIYYSIPTLKQKLIPPPPHISFWLHHQYKAGIPQCRTSAYLDSFIPRSSLEWNHLPALLVSTSSIDSFRIALSSHFCQQAP</sequence>
<dbReference type="GO" id="GO:0004519">
    <property type="term" value="F:endonuclease activity"/>
    <property type="evidence" value="ECO:0007669"/>
    <property type="project" value="UniProtKB-KW"/>
</dbReference>
<reference evidence="1" key="1">
    <citation type="submission" date="2019-12" db="EMBL/GenBank/DDBJ databases">
        <title>An insight into the sialome of adult female Ixodes ricinus ticks feeding for 6 days.</title>
        <authorList>
            <person name="Perner J."/>
            <person name="Ribeiro J.M.C."/>
        </authorList>
    </citation>
    <scope>NUCLEOTIDE SEQUENCE</scope>
    <source>
        <strain evidence="1">Semi-engorged</strain>
        <tissue evidence="1">Salivary glands</tissue>
    </source>
</reference>
<keyword evidence="1" id="KW-0255">Endonuclease</keyword>
<dbReference type="AlphaFoldDB" id="A0A6B0UYG8"/>
<accession>A0A6B0UYG8</accession>
<name>A0A6B0UYG8_IXORI</name>
<dbReference type="EMBL" id="GIFC01012834">
    <property type="protein sequence ID" value="MXU94917.1"/>
    <property type="molecule type" value="Transcribed_RNA"/>
</dbReference>
<protein>
    <submittedName>
        <fullName evidence="1">Putative endonuclease/reverse transcript</fullName>
    </submittedName>
</protein>
<keyword evidence="1" id="KW-0378">Hydrolase</keyword>